<dbReference type="OrthoDB" id="10377596at2759"/>
<organism evidence="2 3">
    <name type="scientific">Rhizopus azygosporus</name>
    <name type="common">Rhizopus microsporus var. azygosporus</name>
    <dbReference type="NCBI Taxonomy" id="86630"/>
    <lineage>
        <taxon>Eukaryota</taxon>
        <taxon>Fungi</taxon>
        <taxon>Fungi incertae sedis</taxon>
        <taxon>Mucoromycota</taxon>
        <taxon>Mucoromycotina</taxon>
        <taxon>Mucoromycetes</taxon>
        <taxon>Mucorales</taxon>
        <taxon>Mucorineae</taxon>
        <taxon>Rhizopodaceae</taxon>
        <taxon>Rhizopus</taxon>
    </lineage>
</organism>
<reference evidence="2 3" key="1">
    <citation type="journal article" date="2018" name="G3 (Bethesda)">
        <title>Phylogenetic and Phylogenomic Definition of Rhizopus Species.</title>
        <authorList>
            <person name="Gryganskyi A.P."/>
            <person name="Golan J."/>
            <person name="Dolatabadi S."/>
            <person name="Mondo S."/>
            <person name="Robb S."/>
            <person name="Idnurm A."/>
            <person name="Muszewska A."/>
            <person name="Steczkiewicz K."/>
            <person name="Masonjones S."/>
            <person name="Liao H.L."/>
            <person name="Gajdeczka M.T."/>
            <person name="Anike F."/>
            <person name="Vuek A."/>
            <person name="Anishchenko I.M."/>
            <person name="Voigt K."/>
            <person name="de Hoog G.S."/>
            <person name="Smith M.E."/>
            <person name="Heitman J."/>
            <person name="Vilgalys R."/>
            <person name="Stajich J.E."/>
        </authorList>
    </citation>
    <scope>NUCLEOTIDE SEQUENCE [LARGE SCALE GENOMIC DNA]</scope>
    <source>
        <strain evidence="2 3">CBS 357.93</strain>
    </source>
</reference>
<keyword evidence="1" id="KW-0175">Coiled coil</keyword>
<evidence type="ECO:0000256" key="1">
    <source>
        <dbReference type="SAM" id="Coils"/>
    </source>
</evidence>
<name>A0A367JRP8_RHIAZ</name>
<sequence>MNAGYPVPANLIVQQFNVNTNQYYLDLMPLAAFGDNYNAENKEALREHVSNIDHLQKNRQRKQNSINTSNEKNKITLDYGISYDGHMVSVLFTAENI</sequence>
<gene>
    <name evidence="2" type="ORF">CU097_012904</name>
</gene>
<protein>
    <submittedName>
        <fullName evidence="2">Uncharacterized protein</fullName>
    </submittedName>
</protein>
<feature type="non-terminal residue" evidence="2">
    <location>
        <position position="97"/>
    </location>
</feature>
<evidence type="ECO:0000313" key="2">
    <source>
        <dbReference type="EMBL" id="RCH92576.1"/>
    </source>
</evidence>
<proteinExistence type="predicted"/>
<evidence type="ECO:0000313" key="3">
    <source>
        <dbReference type="Proteomes" id="UP000252139"/>
    </source>
</evidence>
<feature type="coiled-coil region" evidence="1">
    <location>
        <begin position="38"/>
        <end position="72"/>
    </location>
</feature>
<accession>A0A367JRP8</accession>
<keyword evidence="3" id="KW-1185">Reference proteome</keyword>
<dbReference type="EMBL" id="PJQL01000809">
    <property type="protein sequence ID" value="RCH92576.1"/>
    <property type="molecule type" value="Genomic_DNA"/>
</dbReference>
<dbReference type="Proteomes" id="UP000252139">
    <property type="component" value="Unassembled WGS sequence"/>
</dbReference>
<comment type="caution">
    <text evidence="2">The sequence shown here is derived from an EMBL/GenBank/DDBJ whole genome shotgun (WGS) entry which is preliminary data.</text>
</comment>
<dbReference type="AlphaFoldDB" id="A0A367JRP8"/>